<dbReference type="AlphaFoldDB" id="A0A160PF37"/>
<dbReference type="PANTHER" id="PTHR40045:SF1">
    <property type="entry name" value="YQCI_YCGG FAMILY PROTEIN"/>
    <property type="match status" value="1"/>
</dbReference>
<protein>
    <recommendedName>
        <fullName evidence="3">YqcI/YcgG family protein</fullName>
    </recommendedName>
</protein>
<dbReference type="OrthoDB" id="283514at2"/>
<dbReference type="PANTHER" id="PTHR40045">
    <property type="entry name" value="YCGG FAMILY PROTEIN"/>
    <property type="match status" value="1"/>
</dbReference>
<gene>
    <name evidence="1" type="ORF">MPPM_2621</name>
</gene>
<name>A0A160PF37_9HYPH</name>
<proteinExistence type="predicted"/>
<sequence>MLLPTDDTGHPLAERFRHFIRQQPFPCVGAKSALSRGQLKVLVARDIASDADDARIYPALLAFICRYRASRDQFQSFAVVFEDSRSLTEEAFEAALWRRMQSLSDRDSGVGHVQDPRVSADPDDPHFSMSLGGEGFFIVGLHPGASRKARRFDHPVLVFNLHDQFERLRAEGRYERLRESIVERDVAWTGSVNPMLAQHGERSAARQFSGRAVPDDWVCPYRRREGAAQWDAQQVAADLRSGAFVAGQMEG</sequence>
<dbReference type="InterPro" id="IPR014988">
    <property type="entry name" value="Uncharacterised_YqcI/YcgG"/>
</dbReference>
<evidence type="ECO:0000313" key="1">
    <source>
        <dbReference type="EMBL" id="BAU91226.1"/>
    </source>
</evidence>
<dbReference type="NCBIfam" id="NF041366">
    <property type="entry name" value="GntA_guanitoxin"/>
    <property type="match status" value="1"/>
</dbReference>
<organism evidence="1 2">
    <name type="scientific">Methylorubrum populi</name>
    <dbReference type="NCBI Taxonomy" id="223967"/>
    <lineage>
        <taxon>Bacteria</taxon>
        <taxon>Pseudomonadati</taxon>
        <taxon>Pseudomonadota</taxon>
        <taxon>Alphaproteobacteria</taxon>
        <taxon>Hyphomicrobiales</taxon>
        <taxon>Methylobacteriaceae</taxon>
        <taxon>Methylorubrum</taxon>
    </lineage>
</organism>
<dbReference type="EMBL" id="AP014809">
    <property type="protein sequence ID" value="BAU91226.1"/>
    <property type="molecule type" value="Genomic_DNA"/>
</dbReference>
<dbReference type="Proteomes" id="UP000218288">
    <property type="component" value="Chromosome"/>
</dbReference>
<dbReference type="Pfam" id="PF08892">
    <property type="entry name" value="YqcI_YcgG"/>
    <property type="match status" value="1"/>
</dbReference>
<accession>A0A160PF37</accession>
<reference evidence="1 2" key="1">
    <citation type="journal article" date="2016" name="Genome Announc.">
        <title>Complete Genome Sequence of Methylobacterium populi P-1M, Isolated from Pink-Pigmented Household Biofilm.</title>
        <authorList>
            <person name="Morohoshi T."/>
            <person name="Ikeda T."/>
        </authorList>
    </citation>
    <scope>NUCLEOTIDE SEQUENCE [LARGE SCALE GENOMIC DNA]</scope>
    <source>
        <strain evidence="1 2">P-1M</strain>
    </source>
</reference>
<evidence type="ECO:0008006" key="3">
    <source>
        <dbReference type="Google" id="ProtNLM"/>
    </source>
</evidence>
<dbReference type="RefSeq" id="WP_096485421.1">
    <property type="nucleotide sequence ID" value="NZ_AP014809.1"/>
</dbReference>
<evidence type="ECO:0000313" key="2">
    <source>
        <dbReference type="Proteomes" id="UP000218288"/>
    </source>
</evidence>